<gene>
    <name evidence="7" type="ORF">FB556_1748</name>
</gene>
<comment type="caution">
    <text evidence="7">The sequence shown here is derived from an EMBL/GenBank/DDBJ whole genome shotgun (WGS) entry which is preliminary data.</text>
</comment>
<comment type="similarity">
    <text evidence="1">Belongs to the transglycosylase family. Rpf subfamily.</text>
</comment>
<feature type="region of interest" description="Disordered" evidence="4">
    <location>
        <begin position="142"/>
        <end position="166"/>
    </location>
</feature>
<organism evidence="7 8">
    <name type="scientific">Enteractinococcus coprophilus</name>
    <dbReference type="NCBI Taxonomy" id="1027633"/>
    <lineage>
        <taxon>Bacteria</taxon>
        <taxon>Bacillati</taxon>
        <taxon>Actinomycetota</taxon>
        <taxon>Actinomycetes</taxon>
        <taxon>Micrococcales</taxon>
        <taxon>Micrococcaceae</taxon>
    </lineage>
</organism>
<dbReference type="CDD" id="cd13925">
    <property type="entry name" value="RPF"/>
    <property type="match status" value="1"/>
</dbReference>
<feature type="domain" description="G5" evidence="6">
    <location>
        <begin position="128"/>
        <end position="208"/>
    </location>
</feature>
<dbReference type="RefSeq" id="WP_141866773.1">
    <property type="nucleotide sequence ID" value="NZ_BAABAN010000005.1"/>
</dbReference>
<reference evidence="7 8" key="1">
    <citation type="submission" date="2019-06" db="EMBL/GenBank/DDBJ databases">
        <title>Sequencing the genomes of 1000 actinobacteria strains.</title>
        <authorList>
            <person name="Klenk H.-P."/>
        </authorList>
    </citation>
    <scope>NUCLEOTIDE SEQUENCE [LARGE SCALE GENOMIC DNA]</scope>
    <source>
        <strain evidence="7 8">DSM 24083</strain>
    </source>
</reference>
<evidence type="ECO:0000256" key="5">
    <source>
        <dbReference type="SAM" id="Phobius"/>
    </source>
</evidence>
<evidence type="ECO:0000313" key="8">
    <source>
        <dbReference type="Proteomes" id="UP000319746"/>
    </source>
</evidence>
<keyword evidence="8" id="KW-1185">Reference proteome</keyword>
<evidence type="ECO:0000259" key="6">
    <source>
        <dbReference type="PROSITE" id="PS51109"/>
    </source>
</evidence>
<name>A0A543AFC2_9MICC</name>
<proteinExistence type="inferred from homology"/>
<dbReference type="InterPro" id="IPR010618">
    <property type="entry name" value="RPF"/>
</dbReference>
<evidence type="ECO:0000256" key="3">
    <source>
        <dbReference type="ARBA" id="ARBA00022801"/>
    </source>
</evidence>
<keyword evidence="5" id="KW-1133">Transmembrane helix</keyword>
<dbReference type="GO" id="GO:0016787">
    <property type="term" value="F:hydrolase activity"/>
    <property type="evidence" value="ECO:0007669"/>
    <property type="project" value="UniProtKB-KW"/>
</dbReference>
<dbReference type="Pfam" id="PF07501">
    <property type="entry name" value="G5"/>
    <property type="match status" value="1"/>
</dbReference>
<dbReference type="SUPFAM" id="SSF53955">
    <property type="entry name" value="Lysozyme-like"/>
    <property type="match status" value="1"/>
</dbReference>
<feature type="transmembrane region" description="Helical" evidence="5">
    <location>
        <begin position="12"/>
        <end position="31"/>
    </location>
</feature>
<dbReference type="InterPro" id="IPR007137">
    <property type="entry name" value="DUF348"/>
</dbReference>
<accession>A0A543AFC2</accession>
<feature type="compositionally biased region" description="Low complexity" evidence="4">
    <location>
        <begin position="213"/>
        <end position="239"/>
    </location>
</feature>
<feature type="compositionally biased region" description="Basic and acidic residues" evidence="4">
    <location>
        <begin position="183"/>
        <end position="198"/>
    </location>
</feature>
<dbReference type="Gene3D" id="2.20.230.10">
    <property type="entry name" value="Resuscitation-promoting factor rpfb"/>
    <property type="match status" value="1"/>
</dbReference>
<feature type="compositionally biased region" description="Basic and acidic residues" evidence="4">
    <location>
        <begin position="145"/>
        <end position="163"/>
    </location>
</feature>
<feature type="region of interest" description="Disordered" evidence="4">
    <location>
        <begin position="183"/>
        <end position="239"/>
    </location>
</feature>
<evidence type="ECO:0000256" key="4">
    <source>
        <dbReference type="SAM" id="MobiDB-lite"/>
    </source>
</evidence>
<dbReference type="Pfam" id="PF06737">
    <property type="entry name" value="Transglycosylas"/>
    <property type="match status" value="1"/>
</dbReference>
<evidence type="ECO:0000256" key="2">
    <source>
        <dbReference type="ARBA" id="ARBA00022729"/>
    </source>
</evidence>
<dbReference type="Pfam" id="PF03990">
    <property type="entry name" value="DUF348"/>
    <property type="match status" value="1"/>
</dbReference>
<evidence type="ECO:0000256" key="1">
    <source>
        <dbReference type="ARBA" id="ARBA00010830"/>
    </source>
</evidence>
<keyword evidence="2" id="KW-0732">Signal</keyword>
<keyword evidence="5" id="KW-0472">Membrane</keyword>
<keyword evidence="3" id="KW-0378">Hydrolase</keyword>
<keyword evidence="5" id="KW-0812">Transmembrane</keyword>
<dbReference type="Gene3D" id="1.10.530.10">
    <property type="match status" value="1"/>
</dbReference>
<dbReference type="InterPro" id="IPR011098">
    <property type="entry name" value="G5_dom"/>
</dbReference>
<dbReference type="SMART" id="SM01208">
    <property type="entry name" value="G5"/>
    <property type="match status" value="1"/>
</dbReference>
<dbReference type="Proteomes" id="UP000319746">
    <property type="component" value="Unassembled WGS sequence"/>
</dbReference>
<dbReference type="OrthoDB" id="1404170at2"/>
<dbReference type="PROSITE" id="PS51109">
    <property type="entry name" value="G5"/>
    <property type="match status" value="1"/>
</dbReference>
<dbReference type="InterPro" id="IPR023346">
    <property type="entry name" value="Lysozyme-like_dom_sf"/>
</dbReference>
<dbReference type="AlphaFoldDB" id="A0A543AFC2"/>
<evidence type="ECO:0000313" key="7">
    <source>
        <dbReference type="EMBL" id="TQL71275.1"/>
    </source>
</evidence>
<protein>
    <submittedName>
        <fullName evidence="7">Uncharacterized protein DUF348</fullName>
    </submittedName>
</protein>
<sequence length="318" mass="33506">MSSIFRGTLTKIIAQVAALVLVVGGLAAFVITQANADKGATASVENVEQQTDQPLNIERVSSITPLRIDQIALPQVVEITVADEAKEVLTTGGTVQDVLDKAGVEVGEDDKVSPKLDQNINDDTAITVTIVEKTEVTEEEVVEFETTHKNDNTLEKGKTKTDTEGVNGTASVTYEVVTENGKEVDKTEINREVTKEPTDAVILRGTKEKEPEASSSSSDSSNSSGGNTGASAPAAPSGSVWDRLAQCESGGNWSINTGNGYYGGVQFSAPTWNAMGGQKYAPTADKATRAQQIDIASKLQAQSGWGQWPACSASLGLR</sequence>
<dbReference type="EMBL" id="VFOU01000003">
    <property type="protein sequence ID" value="TQL71275.1"/>
    <property type="molecule type" value="Genomic_DNA"/>
</dbReference>